<dbReference type="CDD" id="cd03235">
    <property type="entry name" value="ABC_Metallic_Cations"/>
    <property type="match status" value="1"/>
</dbReference>
<dbReference type="EMBL" id="AEPV01000005">
    <property type="protein sequence ID" value="EFU74921.1"/>
    <property type="molecule type" value="Genomic_DNA"/>
</dbReference>
<evidence type="ECO:0000256" key="3">
    <source>
        <dbReference type="ARBA" id="ARBA00022741"/>
    </source>
</evidence>
<dbReference type="Pfam" id="PF00005">
    <property type="entry name" value="ABC_tran"/>
    <property type="match status" value="1"/>
</dbReference>
<reference evidence="6 7" key="1">
    <citation type="submission" date="2010-12" db="EMBL/GenBank/DDBJ databases">
        <authorList>
            <person name="Muzny D."/>
            <person name="Qin X."/>
            <person name="Deng J."/>
            <person name="Jiang H."/>
            <person name="Liu Y."/>
            <person name="Qu J."/>
            <person name="Song X.-Z."/>
            <person name="Zhang L."/>
            <person name="Thornton R."/>
            <person name="Coyle M."/>
            <person name="Francisco L."/>
            <person name="Jackson L."/>
            <person name="Javaid M."/>
            <person name="Korchina V."/>
            <person name="Kovar C."/>
            <person name="Mata R."/>
            <person name="Mathew T."/>
            <person name="Ngo R."/>
            <person name="Nguyen L."/>
            <person name="Nguyen N."/>
            <person name="Okwuonu G."/>
            <person name="Ongeri F."/>
            <person name="Pham C."/>
            <person name="Simmons D."/>
            <person name="Wilczek-Boney K."/>
            <person name="Hale W."/>
            <person name="Jakkamsetti A."/>
            <person name="Pham P."/>
            <person name="Ruth R."/>
            <person name="San Lucas F."/>
            <person name="Warren J."/>
            <person name="Zhang J."/>
            <person name="Zhao Z."/>
            <person name="Zhou C."/>
            <person name="Zhu D."/>
            <person name="Lee S."/>
            <person name="Bess C."/>
            <person name="Blankenburg K."/>
            <person name="Forbes L."/>
            <person name="Fu Q."/>
            <person name="Gubbala S."/>
            <person name="Hirani K."/>
            <person name="Jayaseelan J.C."/>
            <person name="Lara F."/>
            <person name="Munidasa M."/>
            <person name="Palculict T."/>
            <person name="Patil S."/>
            <person name="Pu L.-L."/>
            <person name="Saada N."/>
            <person name="Tang L."/>
            <person name="Weissenberger G."/>
            <person name="Zhu Y."/>
            <person name="Hemphill L."/>
            <person name="Shang Y."/>
            <person name="Youmans B."/>
            <person name="Ayvaz T."/>
            <person name="Ross M."/>
            <person name="Santibanez J."/>
            <person name="Aqrawi P."/>
            <person name="Gross S."/>
            <person name="Joshi V."/>
            <person name="Fowler G."/>
            <person name="Nazareth L."/>
            <person name="Reid J."/>
            <person name="Worley K."/>
            <person name="Petrosino J."/>
            <person name="Highlander S."/>
            <person name="Gibbs R."/>
        </authorList>
    </citation>
    <scope>NUCLEOTIDE SEQUENCE [LARGE SCALE GENOMIC DNA]</scope>
    <source>
        <strain evidence="7">DSM 15952 / CCUG 50447 / LMG 22039 / TP 1.5</strain>
    </source>
</reference>
<dbReference type="GO" id="GO:0005524">
    <property type="term" value="F:ATP binding"/>
    <property type="evidence" value="ECO:0007669"/>
    <property type="project" value="UniProtKB-KW"/>
</dbReference>
<keyword evidence="7" id="KW-1185">Reference proteome</keyword>
<name>E6LCZ5_ENTI1</name>
<dbReference type="InterPro" id="IPR027417">
    <property type="entry name" value="P-loop_NTPase"/>
</dbReference>
<dbReference type="Proteomes" id="UP000010296">
    <property type="component" value="Unassembled WGS sequence"/>
</dbReference>
<dbReference type="eggNOG" id="COG1121">
    <property type="taxonomic scope" value="Bacteria"/>
</dbReference>
<dbReference type="SMART" id="SM00382">
    <property type="entry name" value="AAA"/>
    <property type="match status" value="1"/>
</dbReference>
<dbReference type="InterPro" id="IPR003439">
    <property type="entry name" value="ABC_transporter-like_ATP-bd"/>
</dbReference>
<dbReference type="STRING" id="888064.HMPREF9088_0235"/>
<evidence type="ECO:0000256" key="2">
    <source>
        <dbReference type="ARBA" id="ARBA00022448"/>
    </source>
</evidence>
<dbReference type="InterPro" id="IPR050153">
    <property type="entry name" value="Metal_Ion_Import_ABC"/>
</dbReference>
<dbReference type="PROSITE" id="PS00211">
    <property type="entry name" value="ABC_TRANSPORTER_1"/>
    <property type="match status" value="1"/>
</dbReference>
<dbReference type="PANTHER" id="PTHR42734">
    <property type="entry name" value="METAL TRANSPORT SYSTEM ATP-BINDING PROTEIN TM_0124-RELATED"/>
    <property type="match status" value="1"/>
</dbReference>
<dbReference type="PATRIC" id="fig|888064.11.peg.1375"/>
<dbReference type="InterPro" id="IPR017871">
    <property type="entry name" value="ABC_transporter-like_CS"/>
</dbReference>
<dbReference type="GO" id="GO:0016887">
    <property type="term" value="F:ATP hydrolysis activity"/>
    <property type="evidence" value="ECO:0007669"/>
    <property type="project" value="InterPro"/>
</dbReference>
<organism evidence="6 7">
    <name type="scientific">Enterococcus italicus (strain DSM 15952 / CCUG 50447 / LMG 22039 / TP 1.5)</name>
    <dbReference type="NCBI Taxonomy" id="888064"/>
    <lineage>
        <taxon>Bacteria</taxon>
        <taxon>Bacillati</taxon>
        <taxon>Bacillota</taxon>
        <taxon>Bacilli</taxon>
        <taxon>Lactobacillales</taxon>
        <taxon>Enterococcaceae</taxon>
        <taxon>Enterococcus</taxon>
    </lineage>
</organism>
<protein>
    <submittedName>
        <fullName evidence="6">ABC transporter, ATP-binding protein</fullName>
        <ecNumber evidence="6">3.6.3.-</ecNumber>
    </submittedName>
</protein>
<dbReference type="HOGENOM" id="CLU_000604_1_11_9"/>
<keyword evidence="2" id="KW-0813">Transport</keyword>
<comment type="caution">
    <text evidence="6">The sequence shown here is derived from an EMBL/GenBank/DDBJ whole genome shotgun (WGS) entry which is preliminary data.</text>
</comment>
<proteinExistence type="inferred from homology"/>
<sequence length="244" mass="26907">MKKLIQVTNLSVAYDAQSTAIENVSLTIAEPMIMGIIGPNGAGKSTLLKATLSLLPSKGTVAIAGEEAKKGRKHVAYVEQKSQIDATFPITVRECASLGTYNEVGLFRKVKKKHWQQVDEALVKVGLAEFAKRQISELSGGQFQRVLIARCLVQHAEYIFLDEPFVGIDSVSEKIIMDLLHELKQQGKIILIVHHDLSKVPDYFDHVLLMNKKIVAFGPTAETFTTANLRRAYGEMVMIGGEDV</sequence>
<keyword evidence="4 6" id="KW-0067">ATP-binding</keyword>
<feature type="domain" description="ABC transporter" evidence="5">
    <location>
        <begin position="5"/>
        <end position="237"/>
    </location>
</feature>
<comment type="similarity">
    <text evidence="1">Belongs to the ABC transporter superfamily.</text>
</comment>
<keyword evidence="6" id="KW-0378">Hydrolase</keyword>
<dbReference type="EC" id="3.6.3.-" evidence="6"/>
<keyword evidence="3" id="KW-0547">Nucleotide-binding</keyword>
<evidence type="ECO:0000313" key="7">
    <source>
        <dbReference type="Proteomes" id="UP000010296"/>
    </source>
</evidence>
<accession>E6LCZ5</accession>
<evidence type="ECO:0000256" key="4">
    <source>
        <dbReference type="ARBA" id="ARBA00022840"/>
    </source>
</evidence>
<dbReference type="Gene3D" id="3.40.50.300">
    <property type="entry name" value="P-loop containing nucleotide triphosphate hydrolases"/>
    <property type="match status" value="1"/>
</dbReference>
<evidence type="ECO:0000259" key="5">
    <source>
        <dbReference type="PROSITE" id="PS50893"/>
    </source>
</evidence>
<dbReference type="FunFam" id="3.40.50.300:FF:000134">
    <property type="entry name" value="Iron-enterobactin ABC transporter ATP-binding protein"/>
    <property type="match status" value="1"/>
</dbReference>
<evidence type="ECO:0000313" key="6">
    <source>
        <dbReference type="EMBL" id="EFU74921.1"/>
    </source>
</evidence>
<gene>
    <name evidence="6" type="primary">zurA</name>
    <name evidence="6" type="ORF">HMPREF9088_0235</name>
</gene>
<evidence type="ECO:0000256" key="1">
    <source>
        <dbReference type="ARBA" id="ARBA00005417"/>
    </source>
</evidence>
<dbReference type="SUPFAM" id="SSF52540">
    <property type="entry name" value="P-loop containing nucleoside triphosphate hydrolases"/>
    <property type="match status" value="1"/>
</dbReference>
<dbReference type="InterPro" id="IPR003593">
    <property type="entry name" value="AAA+_ATPase"/>
</dbReference>
<dbReference type="PANTHER" id="PTHR42734:SF5">
    <property type="entry name" value="IRON TRANSPORT SYSTEM ATP-BINDING PROTEIN HI_0361-RELATED"/>
    <property type="match status" value="1"/>
</dbReference>
<dbReference type="PROSITE" id="PS50893">
    <property type="entry name" value="ABC_TRANSPORTER_2"/>
    <property type="match status" value="1"/>
</dbReference>
<dbReference type="AlphaFoldDB" id="E6LCZ5"/>